<dbReference type="AlphaFoldDB" id="A0A9P7G3R7"/>
<name>A0A9P7G3R7_9AGAR</name>
<comment type="caution">
    <text evidence="2">The sequence shown here is derived from an EMBL/GenBank/DDBJ whole genome shotgun (WGS) entry which is preliminary data.</text>
</comment>
<gene>
    <name evidence="2" type="ORF">DXG03_009732</name>
</gene>
<evidence type="ECO:0000313" key="3">
    <source>
        <dbReference type="Proteomes" id="UP000775547"/>
    </source>
</evidence>
<dbReference type="InterPro" id="IPR036047">
    <property type="entry name" value="F-box-like_dom_sf"/>
</dbReference>
<dbReference type="SUPFAM" id="SSF81383">
    <property type="entry name" value="F-box domain"/>
    <property type="match status" value="1"/>
</dbReference>
<proteinExistence type="predicted"/>
<dbReference type="EMBL" id="JABCKV010000978">
    <property type="protein sequence ID" value="KAG5640237.1"/>
    <property type="molecule type" value="Genomic_DNA"/>
</dbReference>
<evidence type="ECO:0000313" key="2">
    <source>
        <dbReference type="EMBL" id="KAG5640237.1"/>
    </source>
</evidence>
<dbReference type="Proteomes" id="UP000775547">
    <property type="component" value="Unassembled WGS sequence"/>
</dbReference>
<dbReference type="InterPro" id="IPR001810">
    <property type="entry name" value="F-box_dom"/>
</dbReference>
<feature type="non-terminal residue" evidence="2">
    <location>
        <position position="156"/>
    </location>
</feature>
<reference evidence="2" key="2">
    <citation type="submission" date="2021-10" db="EMBL/GenBank/DDBJ databases">
        <title>Phylogenomics reveals ancestral predisposition of the termite-cultivated fungus Termitomyces towards a domesticated lifestyle.</title>
        <authorList>
            <person name="Auxier B."/>
            <person name="Grum-Grzhimaylo A."/>
            <person name="Cardenas M.E."/>
            <person name="Lodge J.D."/>
            <person name="Laessoe T."/>
            <person name="Pedersen O."/>
            <person name="Smith M.E."/>
            <person name="Kuyper T.W."/>
            <person name="Franco-Molano E.A."/>
            <person name="Baroni T.J."/>
            <person name="Aanen D.K."/>
        </authorList>
    </citation>
    <scope>NUCLEOTIDE SEQUENCE</scope>
    <source>
        <strain evidence="2">AP01</strain>
        <tissue evidence="2">Mycelium</tissue>
    </source>
</reference>
<organism evidence="2 3">
    <name type="scientific">Asterophora parasitica</name>
    <dbReference type="NCBI Taxonomy" id="117018"/>
    <lineage>
        <taxon>Eukaryota</taxon>
        <taxon>Fungi</taxon>
        <taxon>Dikarya</taxon>
        <taxon>Basidiomycota</taxon>
        <taxon>Agaricomycotina</taxon>
        <taxon>Agaricomycetes</taxon>
        <taxon>Agaricomycetidae</taxon>
        <taxon>Agaricales</taxon>
        <taxon>Tricholomatineae</taxon>
        <taxon>Lyophyllaceae</taxon>
        <taxon>Asterophora</taxon>
    </lineage>
</organism>
<reference evidence="2" key="1">
    <citation type="submission" date="2020-07" db="EMBL/GenBank/DDBJ databases">
        <authorList>
            <person name="Nieuwenhuis M."/>
            <person name="Van De Peppel L.J.J."/>
        </authorList>
    </citation>
    <scope>NUCLEOTIDE SEQUENCE</scope>
    <source>
        <strain evidence="2">AP01</strain>
        <tissue evidence="2">Mycelium</tissue>
    </source>
</reference>
<accession>A0A9P7G3R7</accession>
<feature type="domain" description="F-box" evidence="1">
    <location>
        <begin position="1"/>
        <end position="47"/>
    </location>
</feature>
<dbReference type="Pfam" id="PF12937">
    <property type="entry name" value="F-box-like"/>
    <property type="match status" value="1"/>
</dbReference>
<dbReference type="PROSITE" id="PS50181">
    <property type="entry name" value="FBOX"/>
    <property type="match status" value="1"/>
</dbReference>
<sequence length="156" mass="17849">MLLQLPPEITVRILSYLDLTGLISASRTHPLLYKYVQTFQVLQYRFISQTARVEDNPHSTLVLGKRLQQLKSRENGWEQLNIDFSKSISVDYPISGIYDLMGGIYLLGDDNRRALHCCRLPSTPDDGISWSQIDLDCIYIDVGFNVYEHDLIAIVT</sequence>
<evidence type="ECO:0000259" key="1">
    <source>
        <dbReference type="PROSITE" id="PS50181"/>
    </source>
</evidence>
<keyword evidence="3" id="KW-1185">Reference proteome</keyword>
<dbReference type="OrthoDB" id="3149552at2759"/>
<protein>
    <recommendedName>
        <fullName evidence="1">F-box domain-containing protein</fullName>
    </recommendedName>
</protein>